<evidence type="ECO:0000313" key="8">
    <source>
        <dbReference type="EMBL" id="SDX96532.1"/>
    </source>
</evidence>
<evidence type="ECO:0000313" key="9">
    <source>
        <dbReference type="Proteomes" id="UP000198539"/>
    </source>
</evidence>
<dbReference type="EMBL" id="FNOM01000056">
    <property type="protein sequence ID" value="SDX96532.1"/>
    <property type="molecule type" value="Genomic_DNA"/>
</dbReference>
<keyword evidence="4" id="KW-0233">DNA recombination</keyword>
<proteinExistence type="inferred from homology"/>
<dbReference type="Proteomes" id="UP000198539">
    <property type="component" value="Unassembled WGS sequence"/>
</dbReference>
<keyword evidence="2" id="KW-0815">Transposition</keyword>
<dbReference type="RefSeq" id="WP_092892974.1">
    <property type="nucleotide sequence ID" value="NZ_FNOM01000056.1"/>
</dbReference>
<dbReference type="PANTHER" id="PTHR35004">
    <property type="entry name" value="TRANSPOSASE RV3428C-RELATED"/>
    <property type="match status" value="1"/>
</dbReference>
<name>A0A1H3FZM7_9RHOB</name>
<accession>A0A1H3FZM7</accession>
<protein>
    <submittedName>
        <fullName evidence="8">Transposase</fullName>
    </submittedName>
</protein>
<dbReference type="PROSITE" id="PS50994">
    <property type="entry name" value="INTEGRASE"/>
    <property type="match status" value="1"/>
</dbReference>
<evidence type="ECO:0000259" key="6">
    <source>
        <dbReference type="PROSITE" id="PS50531"/>
    </source>
</evidence>
<dbReference type="GO" id="GO:0000150">
    <property type="term" value="F:DNA strand exchange activity"/>
    <property type="evidence" value="ECO:0007669"/>
    <property type="project" value="InterPro"/>
</dbReference>
<dbReference type="InterPro" id="IPR054353">
    <property type="entry name" value="IstA-like_C"/>
</dbReference>
<reference evidence="8 9" key="1">
    <citation type="submission" date="2016-10" db="EMBL/GenBank/DDBJ databases">
        <authorList>
            <person name="de Groot N.N."/>
        </authorList>
    </citation>
    <scope>NUCLEOTIDE SEQUENCE [LARGE SCALE GENOMIC DNA]</scope>
    <source>
        <strain evidence="8 9">CGMCC 1.8894</strain>
    </source>
</reference>
<dbReference type="InterPro" id="IPR006120">
    <property type="entry name" value="Resolvase_HTH_dom"/>
</dbReference>
<organism evidence="8 9">
    <name type="scientific">Roseicitreum antarcticum</name>
    <dbReference type="NCBI Taxonomy" id="564137"/>
    <lineage>
        <taxon>Bacteria</taxon>
        <taxon>Pseudomonadati</taxon>
        <taxon>Pseudomonadota</taxon>
        <taxon>Alphaproteobacteria</taxon>
        <taxon>Rhodobacterales</taxon>
        <taxon>Paracoccaceae</taxon>
        <taxon>Roseicitreum</taxon>
    </lineage>
</organism>
<dbReference type="Pfam" id="PF22483">
    <property type="entry name" value="Mu-transpos_C_2"/>
    <property type="match status" value="1"/>
</dbReference>
<dbReference type="InterPro" id="IPR017894">
    <property type="entry name" value="HTH_IS21_transposase_type"/>
</dbReference>
<feature type="domain" description="HTH IS21-type" evidence="6">
    <location>
        <begin position="3"/>
        <end position="65"/>
    </location>
</feature>
<evidence type="ECO:0000256" key="2">
    <source>
        <dbReference type="ARBA" id="ARBA00022578"/>
    </source>
</evidence>
<dbReference type="GO" id="GO:0003677">
    <property type="term" value="F:DNA binding"/>
    <property type="evidence" value="ECO:0007669"/>
    <property type="project" value="UniProtKB-KW"/>
</dbReference>
<gene>
    <name evidence="8" type="ORF">SAMN04488238_1562</name>
</gene>
<keyword evidence="3" id="KW-0238">DNA-binding</keyword>
<dbReference type="PANTHER" id="PTHR35004:SF7">
    <property type="entry name" value="INTEGRASE PROTEIN"/>
    <property type="match status" value="1"/>
</dbReference>
<evidence type="ECO:0000259" key="7">
    <source>
        <dbReference type="PROSITE" id="PS50994"/>
    </source>
</evidence>
<dbReference type="InterPro" id="IPR001584">
    <property type="entry name" value="Integrase_cat-core"/>
</dbReference>
<evidence type="ECO:0000256" key="4">
    <source>
        <dbReference type="ARBA" id="ARBA00023172"/>
    </source>
</evidence>
<sequence>MGFLKVIRTWALRDKMPIREIARRTGIARNTIKKYLREGIVEPAFQTPDRPSKLDPYAAQLTGWLVSDQRKSRKERRTAKLMHADLVELGYEGSYERVAAFVREWKGERQRAYHTTDRGVFVPLVFQPGEAFQFDWSEDWAYVGGERIKLQVAHIKLSHSRAFLVRAYLLQTHEMLFDAHWHAFRVFEGVPGRGIYDNMKTAVDKVRLGKKRDVNARFTAMTSHYVFDPEFCNPAAGWEKGQVEKNVRDARHRMWQLMPAFPDLGALNDWLEERCKLLWTETAHGRLPGSIADVWEAEKPAQMPLPIMFDGFVEERKRVSPTCLINFDRTRYSVPASFANRPVSLRIYPERLVVVAEGHVICTHERIIDRSHRQPGRVIYDWRHYLAVVQRKPGALRNGAPFVEMPEPFRMLQAKILRQPGGDREMVDILSLVLHHDEQAVLCAVELALEAGVPTKTHVLNLLHRLLDGKPTDQPDVNPPAALSLSKEPEANVARYDGLRTQKGTRHAS</sequence>
<dbReference type="STRING" id="564137.SAMN04488238_1562"/>
<dbReference type="GO" id="GO:0015074">
    <property type="term" value="P:DNA integration"/>
    <property type="evidence" value="ECO:0007669"/>
    <property type="project" value="InterPro"/>
</dbReference>
<evidence type="ECO:0000256" key="1">
    <source>
        <dbReference type="ARBA" id="ARBA00009277"/>
    </source>
</evidence>
<evidence type="ECO:0000256" key="3">
    <source>
        <dbReference type="ARBA" id="ARBA00023125"/>
    </source>
</evidence>
<dbReference type="AlphaFoldDB" id="A0A1H3FZM7"/>
<feature type="domain" description="Integrase catalytic" evidence="7">
    <location>
        <begin position="124"/>
        <end position="299"/>
    </location>
</feature>
<keyword evidence="9" id="KW-1185">Reference proteome</keyword>
<evidence type="ECO:0000256" key="5">
    <source>
        <dbReference type="SAM" id="MobiDB-lite"/>
    </source>
</evidence>
<dbReference type="NCBIfam" id="NF033546">
    <property type="entry name" value="transpos_IS21"/>
    <property type="match status" value="1"/>
</dbReference>
<dbReference type="GO" id="GO:0032196">
    <property type="term" value="P:transposition"/>
    <property type="evidence" value="ECO:0007669"/>
    <property type="project" value="UniProtKB-KW"/>
</dbReference>
<feature type="region of interest" description="Disordered" evidence="5">
    <location>
        <begin position="470"/>
        <end position="509"/>
    </location>
</feature>
<dbReference type="OrthoDB" id="2065409at2"/>
<dbReference type="PROSITE" id="PS50531">
    <property type="entry name" value="HTH_IS21"/>
    <property type="match status" value="1"/>
</dbReference>
<comment type="similarity">
    <text evidence="1">Belongs to the transposase IS21/IS408/IS1162 family.</text>
</comment>
<dbReference type="Pfam" id="PF02796">
    <property type="entry name" value="HTH_7"/>
    <property type="match status" value="1"/>
</dbReference>